<dbReference type="KEGG" id="srho:HH216_01665"/>
<dbReference type="AlphaFoldDB" id="A0A7L5DIQ6"/>
<name>A0A7L5DIQ6_9BACT</name>
<organism evidence="1 2">
    <name type="scientific">Spirosoma rhododendri</name>
    <dbReference type="NCBI Taxonomy" id="2728024"/>
    <lineage>
        <taxon>Bacteria</taxon>
        <taxon>Pseudomonadati</taxon>
        <taxon>Bacteroidota</taxon>
        <taxon>Cytophagia</taxon>
        <taxon>Cytophagales</taxon>
        <taxon>Cytophagaceae</taxon>
        <taxon>Spirosoma</taxon>
    </lineage>
</organism>
<gene>
    <name evidence="1" type="ORF">HH216_01665</name>
</gene>
<reference evidence="1 2" key="1">
    <citation type="submission" date="2020-04" db="EMBL/GenBank/DDBJ databases">
        <title>Genome sequencing of novel species.</title>
        <authorList>
            <person name="Heo J."/>
            <person name="Kim S.-J."/>
            <person name="Kim J.-S."/>
            <person name="Hong S.-B."/>
            <person name="Kwon S.-W."/>
        </authorList>
    </citation>
    <scope>NUCLEOTIDE SEQUENCE [LARGE SCALE GENOMIC DNA]</scope>
    <source>
        <strain evidence="1 2">CJU-R4</strain>
    </source>
</reference>
<dbReference type="EMBL" id="CP051677">
    <property type="protein sequence ID" value="QJD77271.1"/>
    <property type="molecule type" value="Genomic_DNA"/>
</dbReference>
<accession>A0A7L5DIQ6</accession>
<dbReference type="RefSeq" id="WP_169549214.1">
    <property type="nucleotide sequence ID" value="NZ_CP051677.1"/>
</dbReference>
<proteinExistence type="predicted"/>
<sequence length="126" mass="14250">MTDETLTQVLPEHKGLAFIITKSYKKDMSAEALYEATRGVWKDVPEHDASFLYAFATCKGIVKEVYEIEQWEKAGTKPYTMVSHADTNLTNRWEFVGHVAPESVRSLYIGKKIVRSYGSPFKKVGG</sequence>
<evidence type="ECO:0000313" key="2">
    <source>
        <dbReference type="Proteomes" id="UP000501128"/>
    </source>
</evidence>
<keyword evidence="2" id="KW-1185">Reference proteome</keyword>
<evidence type="ECO:0000313" key="1">
    <source>
        <dbReference type="EMBL" id="QJD77271.1"/>
    </source>
</evidence>
<protein>
    <submittedName>
        <fullName evidence="1">Uncharacterized protein</fullName>
    </submittedName>
</protein>
<dbReference type="Proteomes" id="UP000501128">
    <property type="component" value="Chromosome"/>
</dbReference>